<dbReference type="Proteomes" id="UP000604046">
    <property type="component" value="Unassembled WGS sequence"/>
</dbReference>
<feature type="compositionally biased region" description="Polar residues" evidence="1">
    <location>
        <begin position="1"/>
        <end position="10"/>
    </location>
</feature>
<sequence length="59" mass="6641">MVSSFQTSRRSCGPRHLKWSSCTPRSDLAPASSSAPGRRYAMPRPEQLLGRSPVWKQPR</sequence>
<evidence type="ECO:0000313" key="2">
    <source>
        <dbReference type="EMBL" id="CAE7447915.1"/>
    </source>
</evidence>
<gene>
    <name evidence="2" type="ORF">SNAT2548_LOCUS24442</name>
</gene>
<proteinExistence type="predicted"/>
<reference evidence="2" key="1">
    <citation type="submission" date="2021-02" db="EMBL/GenBank/DDBJ databases">
        <authorList>
            <person name="Dougan E. K."/>
            <person name="Rhodes N."/>
            <person name="Thang M."/>
            <person name="Chan C."/>
        </authorList>
    </citation>
    <scope>NUCLEOTIDE SEQUENCE</scope>
</reference>
<keyword evidence="3" id="KW-1185">Reference proteome</keyword>
<evidence type="ECO:0000313" key="3">
    <source>
        <dbReference type="Proteomes" id="UP000604046"/>
    </source>
</evidence>
<feature type="region of interest" description="Disordered" evidence="1">
    <location>
        <begin position="1"/>
        <end position="59"/>
    </location>
</feature>
<evidence type="ECO:0000256" key="1">
    <source>
        <dbReference type="SAM" id="MobiDB-lite"/>
    </source>
</evidence>
<protein>
    <submittedName>
        <fullName evidence="2">Uncharacterized protein</fullName>
    </submittedName>
</protein>
<dbReference type="AlphaFoldDB" id="A0A812RNT9"/>
<organism evidence="2 3">
    <name type="scientific">Symbiodinium natans</name>
    <dbReference type="NCBI Taxonomy" id="878477"/>
    <lineage>
        <taxon>Eukaryota</taxon>
        <taxon>Sar</taxon>
        <taxon>Alveolata</taxon>
        <taxon>Dinophyceae</taxon>
        <taxon>Suessiales</taxon>
        <taxon>Symbiodiniaceae</taxon>
        <taxon>Symbiodinium</taxon>
    </lineage>
</organism>
<dbReference type="EMBL" id="CAJNDS010002358">
    <property type="protein sequence ID" value="CAE7447915.1"/>
    <property type="molecule type" value="Genomic_DNA"/>
</dbReference>
<name>A0A812RNT9_9DINO</name>
<accession>A0A812RNT9</accession>
<comment type="caution">
    <text evidence="2">The sequence shown here is derived from an EMBL/GenBank/DDBJ whole genome shotgun (WGS) entry which is preliminary data.</text>
</comment>